<feature type="region of interest" description="Disordered" evidence="1">
    <location>
        <begin position="1"/>
        <end position="81"/>
    </location>
</feature>
<dbReference type="Proteomes" id="UP001251528">
    <property type="component" value="Unassembled WGS sequence"/>
</dbReference>
<organism evidence="2 3">
    <name type="scientific">Conoideocrella luteorostrata</name>
    <dbReference type="NCBI Taxonomy" id="1105319"/>
    <lineage>
        <taxon>Eukaryota</taxon>
        <taxon>Fungi</taxon>
        <taxon>Dikarya</taxon>
        <taxon>Ascomycota</taxon>
        <taxon>Pezizomycotina</taxon>
        <taxon>Sordariomycetes</taxon>
        <taxon>Hypocreomycetidae</taxon>
        <taxon>Hypocreales</taxon>
        <taxon>Clavicipitaceae</taxon>
        <taxon>Conoideocrella</taxon>
    </lineage>
</organism>
<feature type="compositionally biased region" description="Acidic residues" evidence="1">
    <location>
        <begin position="7"/>
        <end position="24"/>
    </location>
</feature>
<dbReference type="EMBL" id="JASWJB010000767">
    <property type="protein sequence ID" value="KAK2589381.1"/>
    <property type="molecule type" value="Genomic_DNA"/>
</dbReference>
<proteinExistence type="predicted"/>
<evidence type="ECO:0000313" key="2">
    <source>
        <dbReference type="EMBL" id="KAK2589381.1"/>
    </source>
</evidence>
<reference evidence="2" key="1">
    <citation type="submission" date="2023-06" db="EMBL/GenBank/DDBJ databases">
        <title>Conoideocrella luteorostrata (Hypocreales: Clavicipitaceae), a potential biocontrol fungus for elongate hemlock scale in United States Christmas tree production areas.</title>
        <authorList>
            <person name="Barrett H."/>
            <person name="Lovett B."/>
            <person name="Macias A.M."/>
            <person name="Stajich J.E."/>
            <person name="Kasson M.T."/>
        </authorList>
    </citation>
    <scope>NUCLEOTIDE SEQUENCE</scope>
    <source>
        <strain evidence="2">ARSEF 14590</strain>
    </source>
</reference>
<keyword evidence="3" id="KW-1185">Reference proteome</keyword>
<feature type="compositionally biased region" description="Acidic residues" evidence="1">
    <location>
        <begin position="146"/>
        <end position="157"/>
    </location>
</feature>
<evidence type="ECO:0000256" key="1">
    <source>
        <dbReference type="SAM" id="MobiDB-lite"/>
    </source>
</evidence>
<feature type="non-terminal residue" evidence="2">
    <location>
        <position position="1"/>
    </location>
</feature>
<gene>
    <name evidence="2" type="ORF">QQS21_012943</name>
</gene>
<feature type="compositionally biased region" description="Low complexity" evidence="1">
    <location>
        <begin position="25"/>
        <end position="54"/>
    </location>
</feature>
<feature type="region of interest" description="Disordered" evidence="1">
    <location>
        <begin position="135"/>
        <end position="157"/>
    </location>
</feature>
<protein>
    <submittedName>
        <fullName evidence="2">Uncharacterized protein</fullName>
    </submittedName>
</protein>
<accession>A0AAJ0CAJ9</accession>
<dbReference type="AlphaFoldDB" id="A0AAJ0CAJ9"/>
<name>A0AAJ0CAJ9_9HYPO</name>
<sequence length="157" mass="16945">NNKNNDGGDDDDNDDDNDDNDDNDNNNNDDNGDNDNNNNNDNGDNDNNNNNDNGDNGDDDNNDNSDNNNDNKSLAPALFPRDHTATIIAGTWIKAQRDSPYAGTLAPQIRQICKTVLCPLLGSPFATQLIADGEEVEERATAQDLSDSDSSSEESSP</sequence>
<evidence type="ECO:0000313" key="3">
    <source>
        <dbReference type="Proteomes" id="UP001251528"/>
    </source>
</evidence>
<comment type="caution">
    <text evidence="2">The sequence shown here is derived from an EMBL/GenBank/DDBJ whole genome shotgun (WGS) entry which is preliminary data.</text>
</comment>